<proteinExistence type="predicted"/>
<dbReference type="InterPro" id="IPR017946">
    <property type="entry name" value="PLC-like_Pdiesterase_TIM-brl"/>
</dbReference>
<dbReference type="Proteomes" id="UP000280668">
    <property type="component" value="Unassembled WGS sequence"/>
</dbReference>
<organism evidence="2 3">
    <name type="scientific">Bogoriella caseilytica</name>
    <dbReference type="NCBI Taxonomy" id="56055"/>
    <lineage>
        <taxon>Bacteria</taxon>
        <taxon>Bacillati</taxon>
        <taxon>Actinomycetota</taxon>
        <taxon>Actinomycetes</taxon>
        <taxon>Micrococcales</taxon>
        <taxon>Bogoriellaceae</taxon>
        <taxon>Bogoriella</taxon>
    </lineage>
</organism>
<dbReference type="SUPFAM" id="SSF51695">
    <property type="entry name" value="PLC-like phosphodiesterases"/>
    <property type="match status" value="1"/>
</dbReference>
<gene>
    <name evidence="2" type="ORF">EDD31_2154</name>
</gene>
<dbReference type="AlphaFoldDB" id="A0A3N2BES5"/>
<reference evidence="2 3" key="1">
    <citation type="submission" date="2018-11" db="EMBL/GenBank/DDBJ databases">
        <title>Sequencing the genomes of 1000 actinobacteria strains.</title>
        <authorList>
            <person name="Klenk H.-P."/>
        </authorList>
    </citation>
    <scope>NUCLEOTIDE SEQUENCE [LARGE SCALE GENOMIC DNA]</scope>
    <source>
        <strain evidence="2 3">DSM 11294</strain>
    </source>
</reference>
<dbReference type="PANTHER" id="PTHR46211">
    <property type="entry name" value="GLYCEROPHOSPHORYL DIESTER PHOSPHODIESTERASE"/>
    <property type="match status" value="1"/>
</dbReference>
<sequence>MSRPRPYLRGSAPIVLAHRGGSLEAPENSLAAVRHDLSLGLHYFETDVRTTRDGVAVLMHDASVDRTTSGTGLLADLEWAEVATLRDASGAPPLRLDELLAHHPDLRLNIDVKEDRAVSALVEAVRTAGAEDRICLAAFDHDRLIALRQAFGPAVLSSTSQREAVRVLVAAHLPGPMRRRALRRLASNRSIGCLQVPPTYRGVRVVSRALVRAAHELGWQLHVWTINEPREMNDLLDLGVDGLVTDRPSLAQEVIAARGHSG</sequence>
<evidence type="ECO:0000259" key="1">
    <source>
        <dbReference type="PROSITE" id="PS51704"/>
    </source>
</evidence>
<dbReference type="GO" id="GO:0006629">
    <property type="term" value="P:lipid metabolic process"/>
    <property type="evidence" value="ECO:0007669"/>
    <property type="project" value="InterPro"/>
</dbReference>
<keyword evidence="3" id="KW-1185">Reference proteome</keyword>
<dbReference type="Pfam" id="PF03009">
    <property type="entry name" value="GDPD"/>
    <property type="match status" value="1"/>
</dbReference>
<accession>A0A3N2BES5</accession>
<comment type="caution">
    <text evidence="2">The sequence shown here is derived from an EMBL/GenBank/DDBJ whole genome shotgun (WGS) entry which is preliminary data.</text>
</comment>
<dbReference type="PROSITE" id="PS51704">
    <property type="entry name" value="GP_PDE"/>
    <property type="match status" value="1"/>
</dbReference>
<dbReference type="GO" id="GO:0008081">
    <property type="term" value="F:phosphoric diester hydrolase activity"/>
    <property type="evidence" value="ECO:0007669"/>
    <property type="project" value="InterPro"/>
</dbReference>
<evidence type="ECO:0000313" key="3">
    <source>
        <dbReference type="Proteomes" id="UP000280668"/>
    </source>
</evidence>
<evidence type="ECO:0000313" key="2">
    <source>
        <dbReference type="EMBL" id="ROR73766.1"/>
    </source>
</evidence>
<dbReference type="PANTHER" id="PTHR46211:SF14">
    <property type="entry name" value="GLYCEROPHOSPHODIESTER PHOSPHODIESTERASE"/>
    <property type="match status" value="1"/>
</dbReference>
<name>A0A3N2BES5_9MICO</name>
<dbReference type="Gene3D" id="3.20.20.190">
    <property type="entry name" value="Phosphatidylinositol (PI) phosphodiesterase"/>
    <property type="match status" value="1"/>
</dbReference>
<dbReference type="InterPro" id="IPR030395">
    <property type="entry name" value="GP_PDE_dom"/>
</dbReference>
<feature type="domain" description="GP-PDE" evidence="1">
    <location>
        <begin position="13"/>
        <end position="255"/>
    </location>
</feature>
<dbReference type="EMBL" id="RKHK01000001">
    <property type="protein sequence ID" value="ROR73766.1"/>
    <property type="molecule type" value="Genomic_DNA"/>
</dbReference>
<protein>
    <submittedName>
        <fullName evidence="2">Glycerophosphoryl diester phosphodiesterase</fullName>
    </submittedName>
</protein>